<organism evidence="6 7">
    <name type="scientific">Saccoglossus kowalevskii</name>
    <name type="common">Acorn worm</name>
    <dbReference type="NCBI Taxonomy" id="10224"/>
    <lineage>
        <taxon>Eukaryota</taxon>
        <taxon>Metazoa</taxon>
        <taxon>Hemichordata</taxon>
        <taxon>Enteropneusta</taxon>
        <taxon>Harrimaniidae</taxon>
        <taxon>Saccoglossus</taxon>
    </lineage>
</organism>
<dbReference type="SUPFAM" id="SSF117289">
    <property type="entry name" value="Nucleoporin domain"/>
    <property type="match status" value="1"/>
</dbReference>
<dbReference type="Gene3D" id="1.25.40.700">
    <property type="match status" value="1"/>
</dbReference>
<feature type="domain" description="Nucleoporin Nup133/Nup155-like N-terminal" evidence="5">
    <location>
        <begin position="70"/>
        <end position="339"/>
    </location>
</feature>
<gene>
    <name evidence="7" type="primary">LOC100374754</name>
</gene>
<dbReference type="RefSeq" id="XP_006811533.1">
    <property type="nucleotide sequence ID" value="XM_006811470.1"/>
</dbReference>
<evidence type="ECO:0000256" key="3">
    <source>
        <dbReference type="ARBA" id="ARBA00022448"/>
    </source>
</evidence>
<evidence type="ECO:0000259" key="5">
    <source>
        <dbReference type="Pfam" id="PF08801"/>
    </source>
</evidence>
<reference evidence="7" key="1">
    <citation type="submission" date="2025-08" db="UniProtKB">
        <authorList>
            <consortium name="RefSeq"/>
        </authorList>
    </citation>
    <scope>IDENTIFICATION</scope>
    <source>
        <tissue evidence="7">Testes</tissue>
    </source>
</reference>
<keyword evidence="6" id="KW-1185">Reference proteome</keyword>
<dbReference type="Pfam" id="PF08801">
    <property type="entry name" value="Nucleoporin_N"/>
    <property type="match status" value="1"/>
</dbReference>
<keyword evidence="4" id="KW-0539">Nucleus</keyword>
<dbReference type="Gene3D" id="2.130.10.10">
    <property type="entry name" value="YVTN repeat-like/Quinoprotein amine dehydrogenase"/>
    <property type="match status" value="1"/>
</dbReference>
<keyword evidence="3" id="KW-0813">Transport</keyword>
<evidence type="ECO:0000256" key="1">
    <source>
        <dbReference type="ARBA" id="ARBA00004123"/>
    </source>
</evidence>
<evidence type="ECO:0000256" key="2">
    <source>
        <dbReference type="ARBA" id="ARBA00005569"/>
    </source>
</evidence>
<sequence length="1148" mass="129179">MFTPRASRSIYSPFAATRSSKSSSSGRRSVGIFSTGKRTPFASRSPAINKSLLHTSQIVEESSQYVVEIYGASLPVLITEALTLADRTTETSVKIDPNGWAWLVCGRRLFAWRYKQTHVVRSTLCKELPLPPSDLSHKCDLVSVIPSSDGGSSVSVMAVSPDGIIRYWPSLTNEGAFVETSADLNGEECFCLTAVQPYGYILATTTNQLLILSPASSGMQNTVSCRQLSPNKGMFSRMSSFIFGSQRTQSAQLAAHCILASVDEIDEDDEDDIRYFYALIGNVVQKWQLSHGGNEKIVFECHVEKYMRDHFIQEMDVSGVEDSNQIKVWMLDMQLVRGGIAVLGAAYDTRAVMPTMCYAVGIFDMSANDAPCNTTAFSLLQYSVRYQESNEDKLLSHCLLISDYNSRTAYMYASSYVICLTVAGKEASYDKIDFRSPGDCLLGSGSCDKIPIFFSNNHGLVTLKGQESKVLGPDISAVSETSFTSESIFGGGTPARPDRVEEMSQSEDSTLRLKAAFLHACKHNLDHAQAIVNDLFPSSDVTVEGAGSTIDITVATLSREIIDDFPASDPRWAESVPHDAASSTTSLILLHQLEDKLKAHDYFLSFLKNTDLWDKLTVVLNRDHQLSTHQLLCEHAEKLTAAISLRGHHTSFPNVVDAAIRKVLQHRGDTHVPSGLSPQDLFYRELSRIHEIVEALLEYEQDMLNTHLALHDQLTLISNINTIVEGMLHEAWQFRQSKALVYQSTNSSIAQLEFIPWTASTGPKGMRALLVRQHSLVLEYGINETEDVQWRGTLFQQLLELTDILLDGYLAQLESVKEKHSEDSDQYSELKHVYEQQRYVLIIPFVEQSQLERAASLAEKYCDFNILVKLCEETDNQERLQRYMNQFAEKGFTDFVFKWYLDEGKRGKLLSQPLPRNQQAALGQFLDSHDHLSWLHDIQMNSYSKAHDTLKRLAFKETEQFSRKKTLISLSKLSALASDEVQEDEIQDLIDEQILLAHQEALPVNVLHSLQIDQDTMPPFSAMNLIQLYCSEHNSSSNEYDFKKSLDLLSYVSKEDAEYEELKLHIWCQSIKKDNWTQIQGPEPLASCEHTIFFRTLGLAYDQGLDLHEYLPDIDTLLSSDELGDLRDSSHFQYLIRAGYEQIERVVT</sequence>
<evidence type="ECO:0000256" key="4">
    <source>
        <dbReference type="ARBA" id="ARBA00023242"/>
    </source>
</evidence>
<protein>
    <submittedName>
        <fullName evidence="7">Nuclear pore complex protein Nup133-like</fullName>
    </submittedName>
</protein>
<dbReference type="InterPro" id="IPR037624">
    <property type="entry name" value="Nup133-like"/>
</dbReference>
<comment type="similarity">
    <text evidence="2">Belongs to the nucleoporin Nup133 family.</text>
</comment>
<evidence type="ECO:0000313" key="6">
    <source>
        <dbReference type="Proteomes" id="UP000694865"/>
    </source>
</evidence>
<comment type="subcellular location">
    <subcellularLocation>
        <location evidence="1">Nucleus</location>
    </subcellularLocation>
</comment>
<dbReference type="Gene3D" id="1.20.58.1380">
    <property type="match status" value="1"/>
</dbReference>
<dbReference type="Proteomes" id="UP000694865">
    <property type="component" value="Unplaced"/>
</dbReference>
<dbReference type="InterPro" id="IPR014908">
    <property type="entry name" value="Nucleoporin_Nup133/Nup155_N"/>
</dbReference>
<evidence type="ECO:0000313" key="7">
    <source>
        <dbReference type="RefSeq" id="XP_006811533.1"/>
    </source>
</evidence>
<dbReference type="PANTHER" id="PTHR13405:SF11">
    <property type="entry name" value="NUCLEAR PORE COMPLEX PROTEIN NUP133"/>
    <property type="match status" value="1"/>
</dbReference>
<name>A0ABM0LUU2_SACKO</name>
<proteinExistence type="inferred from homology"/>
<dbReference type="GeneID" id="100374754"/>
<dbReference type="PANTHER" id="PTHR13405">
    <property type="entry name" value="NUCLEAR PORE COMPLEX PROTEIN NUP133"/>
    <property type="match status" value="1"/>
</dbReference>
<dbReference type="InterPro" id="IPR015943">
    <property type="entry name" value="WD40/YVTN_repeat-like_dom_sf"/>
</dbReference>
<accession>A0ABM0LUU2</accession>